<dbReference type="EMBL" id="KV745318">
    <property type="protein sequence ID" value="OCK75429.1"/>
    <property type="molecule type" value="Genomic_DNA"/>
</dbReference>
<dbReference type="AlphaFoldDB" id="A0A8E2E177"/>
<protein>
    <submittedName>
        <fullName evidence="1">Uncharacterized protein</fullName>
    </submittedName>
</protein>
<dbReference type="Proteomes" id="UP000250266">
    <property type="component" value="Unassembled WGS sequence"/>
</dbReference>
<reference evidence="1 2" key="1">
    <citation type="journal article" date="2016" name="Nat. Commun.">
        <title>Ectomycorrhizal ecology is imprinted in the genome of the dominant symbiotic fungus Cenococcum geophilum.</title>
        <authorList>
            <consortium name="DOE Joint Genome Institute"/>
            <person name="Peter M."/>
            <person name="Kohler A."/>
            <person name="Ohm R.A."/>
            <person name="Kuo A."/>
            <person name="Krutzmann J."/>
            <person name="Morin E."/>
            <person name="Arend M."/>
            <person name="Barry K.W."/>
            <person name="Binder M."/>
            <person name="Choi C."/>
            <person name="Clum A."/>
            <person name="Copeland A."/>
            <person name="Grisel N."/>
            <person name="Haridas S."/>
            <person name="Kipfer T."/>
            <person name="LaButti K."/>
            <person name="Lindquist E."/>
            <person name="Lipzen A."/>
            <person name="Maire R."/>
            <person name="Meier B."/>
            <person name="Mihaltcheva S."/>
            <person name="Molinier V."/>
            <person name="Murat C."/>
            <person name="Poggeler S."/>
            <person name="Quandt C.A."/>
            <person name="Sperisen C."/>
            <person name="Tritt A."/>
            <person name="Tisserant E."/>
            <person name="Crous P.W."/>
            <person name="Henrissat B."/>
            <person name="Nehls U."/>
            <person name="Egli S."/>
            <person name="Spatafora J.W."/>
            <person name="Grigoriev I.V."/>
            <person name="Martin F.M."/>
        </authorList>
    </citation>
    <scope>NUCLEOTIDE SEQUENCE [LARGE SCALE GENOMIC DNA]</scope>
    <source>
        <strain evidence="1 2">CBS 459.81</strain>
    </source>
</reference>
<accession>A0A8E2E177</accession>
<gene>
    <name evidence="1" type="ORF">K432DRAFT_397277</name>
</gene>
<keyword evidence="2" id="KW-1185">Reference proteome</keyword>
<sequence>MHVIARHLETDFVQGCGHFGPILDPYCNQSKVGFSLYQPYYSLRLTCPQATHTAMTGNIATLSTRSVGLVNCSSRTVHVLLMLFTSILLLLPIDPSWNPSPETWAAENVDKLLANTKGNWGSGTSFVDYIAKYTGQINQRCGVGVIGTCVVPDCNAFENAGGEKWVYFAAVSIVEMNTALNLINQLGIAFENSFNNVTSALEQWSQTLFNGEKDASGKTIIDYFAGGRFTLSYNVTESEIGSYYFQTMVSNVVNDQWKSGNLPTRQFVMCTNGTALCNETSLYAEGGHTCCLYRDNAQNSLDQSGNYNAPLGLDDLANSTFGINASSITAGSLHSYLAQRLNYNATNISSRIEASLQGNPTTQAFAEGVEFQGIWTLPVCDVGNKGFWVANYDLRGFPCCCGTDCAETNKFISEAQLANFGDFYSKCQQ</sequence>
<evidence type="ECO:0000313" key="2">
    <source>
        <dbReference type="Proteomes" id="UP000250266"/>
    </source>
</evidence>
<name>A0A8E2E177_9PEZI</name>
<evidence type="ECO:0000313" key="1">
    <source>
        <dbReference type="EMBL" id="OCK75429.1"/>
    </source>
</evidence>
<organism evidence="1 2">
    <name type="scientific">Lepidopterella palustris CBS 459.81</name>
    <dbReference type="NCBI Taxonomy" id="1314670"/>
    <lineage>
        <taxon>Eukaryota</taxon>
        <taxon>Fungi</taxon>
        <taxon>Dikarya</taxon>
        <taxon>Ascomycota</taxon>
        <taxon>Pezizomycotina</taxon>
        <taxon>Dothideomycetes</taxon>
        <taxon>Pleosporomycetidae</taxon>
        <taxon>Mytilinidiales</taxon>
        <taxon>Argynnaceae</taxon>
        <taxon>Lepidopterella</taxon>
    </lineage>
</organism>
<dbReference type="OrthoDB" id="5383967at2759"/>
<proteinExistence type="predicted"/>